<feature type="compositionally biased region" description="Polar residues" evidence="1">
    <location>
        <begin position="171"/>
        <end position="184"/>
    </location>
</feature>
<organism evidence="3 4">
    <name type="scientific">Albula goreensis</name>
    <dbReference type="NCBI Taxonomy" id="1534307"/>
    <lineage>
        <taxon>Eukaryota</taxon>
        <taxon>Metazoa</taxon>
        <taxon>Chordata</taxon>
        <taxon>Craniata</taxon>
        <taxon>Vertebrata</taxon>
        <taxon>Euteleostomi</taxon>
        <taxon>Actinopterygii</taxon>
        <taxon>Neopterygii</taxon>
        <taxon>Teleostei</taxon>
        <taxon>Albuliformes</taxon>
        <taxon>Albulidae</taxon>
        <taxon>Albula</taxon>
    </lineage>
</organism>
<feature type="compositionally biased region" description="Pro residues" evidence="1">
    <location>
        <begin position="366"/>
        <end position="376"/>
    </location>
</feature>
<dbReference type="InterPro" id="IPR039253">
    <property type="entry name" value="APLF"/>
</dbReference>
<dbReference type="InterPro" id="IPR008984">
    <property type="entry name" value="SMAD_FHA_dom_sf"/>
</dbReference>
<dbReference type="GO" id="GO:0003906">
    <property type="term" value="F:DNA-(apurinic or apyrimidinic site) endonuclease activity"/>
    <property type="evidence" value="ECO:0007669"/>
    <property type="project" value="InterPro"/>
</dbReference>
<dbReference type="EMBL" id="JAERUA010000008">
    <property type="protein sequence ID" value="KAI1896889.1"/>
    <property type="molecule type" value="Genomic_DNA"/>
</dbReference>
<protein>
    <recommendedName>
        <fullName evidence="2">PBZ-type domain-containing protein</fullName>
    </recommendedName>
</protein>
<feature type="compositionally biased region" description="Polar residues" evidence="1">
    <location>
        <begin position="319"/>
        <end position="328"/>
    </location>
</feature>
<feature type="domain" description="PBZ-type" evidence="2">
    <location>
        <begin position="415"/>
        <end position="440"/>
    </location>
</feature>
<dbReference type="GO" id="GO:0035861">
    <property type="term" value="C:site of double-strand break"/>
    <property type="evidence" value="ECO:0007669"/>
    <property type="project" value="TreeGrafter"/>
</dbReference>
<proteinExistence type="predicted"/>
<keyword evidence="4" id="KW-1185">Reference proteome</keyword>
<sequence>MSGFELVSVDDGTSVLLPEGETQLGRGPFLGISDKRVSRHHGLLQVQEGVLRIKPTHQNPCFFQPSPEDPPEPLEKDRWHTLQPGHLFSLLPQKYVYRVKPISSDNTQRNSQPLEEEESARASPLGSPEPCEDAPCSPDLNGQSEPTVNLTQNRQTGSKPTCSWENEENIKTQPNATQEQQDGASESPKPEQKKRVLPAWMMQNIADVSSPSTPTGDKKRGRGRATGTPSTVATPTKAKQARPKKARNRMVSSEESGPSDVEQVPKKRAKKMSSDEEQVDEAKSQTATTTAVDARKPARPGSVRSDEESNVADPEWSSERNGGSTPRNGSLDGKKRGGGQKESQSQGSGRGVGREAEEGRAAGPGPSQPKAPPRTPCPYGKDCYRKNPVHFQECSHPGDADYVDGEDEEEEDDNRPECPYGTSCYRKNPQHKKEYKHTQDKGRKARLEDDGEEEDVDDDDSFINDDSEDGDGDSDYVPPESDDSAGEDIKRLKKEAKAFVTRRR</sequence>
<feature type="compositionally biased region" description="Basic and acidic residues" evidence="1">
    <location>
        <begin position="436"/>
        <end position="448"/>
    </location>
</feature>
<reference evidence="3" key="1">
    <citation type="submission" date="2021-01" db="EMBL/GenBank/DDBJ databases">
        <authorList>
            <person name="Zahm M."/>
            <person name="Roques C."/>
            <person name="Cabau C."/>
            <person name="Klopp C."/>
            <person name="Donnadieu C."/>
            <person name="Jouanno E."/>
            <person name="Lampietro C."/>
            <person name="Louis A."/>
            <person name="Herpin A."/>
            <person name="Echchiki A."/>
            <person name="Berthelot C."/>
            <person name="Parey E."/>
            <person name="Roest-Crollius H."/>
            <person name="Braasch I."/>
            <person name="Postlethwait J."/>
            <person name="Bobe J."/>
            <person name="Montfort J."/>
            <person name="Bouchez O."/>
            <person name="Begum T."/>
            <person name="Mejri S."/>
            <person name="Adams A."/>
            <person name="Chen W.-J."/>
            <person name="Guiguen Y."/>
        </authorList>
    </citation>
    <scope>NUCLEOTIDE SEQUENCE</scope>
    <source>
        <tissue evidence="3">Blood</tissue>
    </source>
</reference>
<accession>A0A8T3DHA7</accession>
<feature type="compositionally biased region" description="Polar residues" evidence="1">
    <location>
        <begin position="140"/>
        <end position="164"/>
    </location>
</feature>
<feature type="compositionally biased region" description="Basic residues" evidence="1">
    <location>
        <begin position="239"/>
        <end position="248"/>
    </location>
</feature>
<feature type="compositionally biased region" description="Polar residues" evidence="1">
    <location>
        <begin position="206"/>
        <end position="215"/>
    </location>
</feature>
<dbReference type="InterPro" id="IPR019406">
    <property type="entry name" value="APLF_PBZ"/>
</dbReference>
<dbReference type="Proteomes" id="UP000829720">
    <property type="component" value="Unassembled WGS sequence"/>
</dbReference>
<evidence type="ECO:0000259" key="2">
    <source>
        <dbReference type="Pfam" id="PF10283"/>
    </source>
</evidence>
<evidence type="ECO:0000313" key="3">
    <source>
        <dbReference type="EMBL" id="KAI1896889.1"/>
    </source>
</evidence>
<feature type="compositionally biased region" description="Polar residues" evidence="1">
    <location>
        <begin position="104"/>
        <end position="113"/>
    </location>
</feature>
<feature type="region of interest" description="Disordered" evidence="1">
    <location>
        <begin position="57"/>
        <end position="78"/>
    </location>
</feature>
<feature type="compositionally biased region" description="Acidic residues" evidence="1">
    <location>
        <begin position="401"/>
        <end position="414"/>
    </location>
</feature>
<evidence type="ECO:0000256" key="1">
    <source>
        <dbReference type="SAM" id="MobiDB-lite"/>
    </source>
</evidence>
<dbReference type="GO" id="GO:0008408">
    <property type="term" value="F:3'-5' exonuclease activity"/>
    <property type="evidence" value="ECO:0007669"/>
    <property type="project" value="InterPro"/>
</dbReference>
<dbReference type="CDD" id="cd22717">
    <property type="entry name" value="FHA_APLF"/>
    <property type="match status" value="1"/>
</dbReference>
<evidence type="ECO:0000313" key="4">
    <source>
        <dbReference type="Proteomes" id="UP000829720"/>
    </source>
</evidence>
<dbReference type="GO" id="GO:0006302">
    <property type="term" value="P:double-strand break repair"/>
    <property type="evidence" value="ECO:0007669"/>
    <property type="project" value="InterPro"/>
</dbReference>
<comment type="caution">
    <text evidence="3">The sequence shown here is derived from an EMBL/GenBank/DDBJ whole genome shotgun (WGS) entry which is preliminary data.</text>
</comment>
<dbReference type="PANTHER" id="PTHR21315">
    <property type="entry name" value="APRATAXIN AND PNK-LIKE FACTOR-RELATED"/>
    <property type="match status" value="1"/>
</dbReference>
<feature type="compositionally biased region" description="Acidic residues" evidence="1">
    <location>
        <begin position="449"/>
        <end position="486"/>
    </location>
</feature>
<name>A0A8T3DHA7_9TELE</name>
<feature type="domain" description="PBZ-type" evidence="2">
    <location>
        <begin position="374"/>
        <end position="399"/>
    </location>
</feature>
<dbReference type="Gene3D" id="2.60.200.20">
    <property type="match status" value="1"/>
</dbReference>
<dbReference type="SUPFAM" id="SSF49879">
    <property type="entry name" value="SMAD/FHA domain"/>
    <property type="match status" value="1"/>
</dbReference>
<dbReference type="AlphaFoldDB" id="A0A8T3DHA7"/>
<dbReference type="Pfam" id="PF10283">
    <property type="entry name" value="zf-CCHH"/>
    <property type="match status" value="2"/>
</dbReference>
<dbReference type="PANTHER" id="PTHR21315:SF2">
    <property type="entry name" value="APRATAXIN AND PNK-LIKE FACTOR"/>
    <property type="match status" value="1"/>
</dbReference>
<dbReference type="GO" id="GO:0005634">
    <property type="term" value="C:nucleus"/>
    <property type="evidence" value="ECO:0007669"/>
    <property type="project" value="TreeGrafter"/>
</dbReference>
<dbReference type="FunFam" id="2.60.200.20:FF:000061">
    <property type="entry name" value="Zgc:165656 protein"/>
    <property type="match status" value="1"/>
</dbReference>
<dbReference type="OrthoDB" id="10256774at2759"/>
<gene>
    <name evidence="3" type="ORF">AGOR_G00099510</name>
</gene>
<feature type="region of interest" description="Disordered" evidence="1">
    <location>
        <begin position="104"/>
        <end position="491"/>
    </location>
</feature>